<sequence>MMTLSPKPLLVADCLWAHLRLLVWRMVILQDRERGRGTLALWSVCSWWPVTTESVCGLDCTPEDPDLKDTYLVPRNIMAEPDYIHDDNPELIRPQKLVNPVKTSRNHQDLHRELLMNQKRGLAPQNKPELQKVMEKRKRDQVIKQKEEEAQKKKSDLEIELLKRQQKLEQLELEKQKLQEEQENAPEFVKVKGNLRRTGQEVAQAQES</sequence>
<protein>
    <submittedName>
        <fullName evidence="2">Protein FAM107B isoform X2</fullName>
    </submittedName>
</protein>
<dbReference type="Proteomes" id="UP001732780">
    <property type="component" value="Chromosome 35"/>
</dbReference>
<reference evidence="2" key="1">
    <citation type="submission" date="2025-08" db="UniProtKB">
        <authorList>
            <consortium name="RefSeq"/>
        </authorList>
    </citation>
    <scope>IDENTIFICATION</scope>
    <source>
        <tissue evidence="2">Blood</tissue>
    </source>
</reference>
<keyword evidence="1" id="KW-1185">Reference proteome</keyword>
<organism evidence="1 2">
    <name type="scientific">Camelus bactrianus</name>
    <name type="common">Bactrian camel</name>
    <dbReference type="NCBI Taxonomy" id="9837"/>
    <lineage>
        <taxon>Eukaryota</taxon>
        <taxon>Metazoa</taxon>
        <taxon>Chordata</taxon>
        <taxon>Craniata</taxon>
        <taxon>Vertebrata</taxon>
        <taxon>Euteleostomi</taxon>
        <taxon>Mammalia</taxon>
        <taxon>Eutheria</taxon>
        <taxon>Laurasiatheria</taxon>
        <taxon>Artiodactyla</taxon>
        <taxon>Tylopoda</taxon>
        <taxon>Camelidae</taxon>
        <taxon>Camelus</taxon>
    </lineage>
</organism>
<dbReference type="RefSeq" id="XP_074214611.1">
    <property type="nucleotide sequence ID" value="XM_074358510.1"/>
</dbReference>
<evidence type="ECO:0000313" key="1">
    <source>
        <dbReference type="Proteomes" id="UP001732780"/>
    </source>
</evidence>
<evidence type="ECO:0000313" key="2">
    <source>
        <dbReference type="RefSeq" id="XP_074214611.1"/>
    </source>
</evidence>
<proteinExistence type="predicted"/>
<accession>A0AC58PX61</accession>
<name>A0AC58PX61_CAMBA</name>
<gene>
    <name evidence="2" type="primary">FAM107B</name>
</gene>